<dbReference type="GO" id="GO:0006364">
    <property type="term" value="P:rRNA processing"/>
    <property type="evidence" value="ECO:0007669"/>
    <property type="project" value="InterPro"/>
</dbReference>
<dbReference type="GO" id="GO:0019843">
    <property type="term" value="F:rRNA binding"/>
    <property type="evidence" value="ECO:0007669"/>
    <property type="project" value="InterPro"/>
</dbReference>
<dbReference type="AlphaFoldDB" id="A0A0G4PLA7"/>
<evidence type="ECO:0000313" key="3">
    <source>
        <dbReference type="EMBL" id="CRL27212.1"/>
    </source>
</evidence>
<dbReference type="EMBL" id="HG793154">
    <property type="protein sequence ID" value="CRL27212.1"/>
    <property type="molecule type" value="Genomic_DNA"/>
</dbReference>
<dbReference type="PANTHER" id="PTHR12661">
    <property type="entry name" value="PETER PAN-RELATED"/>
    <property type="match status" value="1"/>
</dbReference>
<organism evidence="3 4">
    <name type="scientific">Penicillium camemberti (strain FM 013)</name>
    <dbReference type="NCBI Taxonomy" id="1429867"/>
    <lineage>
        <taxon>Eukaryota</taxon>
        <taxon>Fungi</taxon>
        <taxon>Dikarya</taxon>
        <taxon>Ascomycota</taxon>
        <taxon>Pezizomycotina</taxon>
        <taxon>Eurotiomycetes</taxon>
        <taxon>Eurotiomycetidae</taxon>
        <taxon>Eurotiales</taxon>
        <taxon>Aspergillaceae</taxon>
        <taxon>Penicillium</taxon>
    </lineage>
</organism>
<dbReference type="PANTHER" id="PTHR12661:SF5">
    <property type="entry name" value="SUPPRESSOR OF SWI4 1 HOMOLOG"/>
    <property type="match status" value="1"/>
</dbReference>
<dbReference type="Pfam" id="PF04427">
    <property type="entry name" value="Brix"/>
    <property type="match status" value="1"/>
</dbReference>
<dbReference type="Proteomes" id="UP000053732">
    <property type="component" value="Unassembled WGS sequence"/>
</dbReference>
<reference evidence="3 4" key="1">
    <citation type="journal article" date="2014" name="Nat. Commun.">
        <title>Multiple recent horizontal transfers of a large genomic region in cheese making fungi.</title>
        <authorList>
            <person name="Cheeseman K."/>
            <person name="Ropars J."/>
            <person name="Renault P."/>
            <person name="Dupont J."/>
            <person name="Gouzy J."/>
            <person name="Branca A."/>
            <person name="Abraham A.L."/>
            <person name="Ceppi M."/>
            <person name="Conseiller E."/>
            <person name="Debuchy R."/>
            <person name="Malagnac F."/>
            <person name="Goarin A."/>
            <person name="Silar P."/>
            <person name="Lacoste S."/>
            <person name="Sallet E."/>
            <person name="Bensimon A."/>
            <person name="Giraud T."/>
            <person name="Brygoo Y."/>
        </authorList>
    </citation>
    <scope>NUCLEOTIDE SEQUENCE [LARGE SCALE GENOMIC DNA]</scope>
    <source>
        <strain evidence="4">FM 013</strain>
    </source>
</reference>
<keyword evidence="4" id="KW-1185">Reference proteome</keyword>
<gene>
    <name evidence="3" type="ORF">PCAMFM013_S021g000127</name>
</gene>
<proteinExistence type="predicted"/>
<feature type="region of interest" description="Disordered" evidence="1">
    <location>
        <begin position="295"/>
        <end position="320"/>
    </location>
</feature>
<dbReference type="GO" id="GO:0030687">
    <property type="term" value="C:preribosome, large subunit precursor"/>
    <property type="evidence" value="ECO:0007669"/>
    <property type="project" value="TreeGrafter"/>
</dbReference>
<dbReference type="SMART" id="SM00879">
    <property type="entry name" value="Brix"/>
    <property type="match status" value="1"/>
</dbReference>
<dbReference type="InterPro" id="IPR007109">
    <property type="entry name" value="Brix"/>
</dbReference>
<evidence type="ECO:0000313" key="4">
    <source>
        <dbReference type="Proteomes" id="UP000053732"/>
    </source>
</evidence>
<feature type="domain" description="Brix" evidence="2">
    <location>
        <begin position="33"/>
        <end position="344"/>
    </location>
</feature>
<accession>A0A0G4PLA7</accession>
<sequence length="466" mass="52920">MAKQRVKKRTHQKPQNASVVKGSAASMSKTPKSMVIRVGASQVGSSVTQLVKDVRRMMEPDTAVRLKERKSNRLRDYTVMTGPLGVTHLMLFSKSATGNTNMRLAVTPRGPTLHFKVENYSLCKDVERSMKRPKSGGQDHKTPPLLVMNNFTTPGATEDSKVPKRLETLTTTIFQSLFPPINPQSQPLSSIRRVMLLNREPVEKDSDSYILTLRHYAIATKKTGVSKRIRRLDPKEIRNRDKKKTAVPNLGKLEDAADYLLDPSAAGYTSASETELDTDAEVEVAESTTRRVLNKREMQRQKAAEKGQDKPAHTPGVEKRAVKLVELGPRLRLRLMKVEDGVCDGKIMWHDFIKKSEKEMRKMDQSWDVRRKEKEQRKKLQKENIERKKQEKAKARGGKEVAEEDEDEDVDMDDEDWLSDDDFDKDAEGEGEAVDDDSDADSDESMEDREFNSCRLVYHTGGLYQK</sequence>
<evidence type="ECO:0000256" key="1">
    <source>
        <dbReference type="SAM" id="MobiDB-lite"/>
    </source>
</evidence>
<dbReference type="InterPro" id="IPR045112">
    <property type="entry name" value="PPAN-like"/>
</dbReference>
<feature type="compositionally biased region" description="Basic and acidic residues" evidence="1">
    <location>
        <begin position="363"/>
        <end position="401"/>
    </location>
</feature>
<feature type="compositionally biased region" description="Acidic residues" evidence="1">
    <location>
        <begin position="402"/>
        <end position="447"/>
    </location>
</feature>
<evidence type="ECO:0000259" key="2">
    <source>
        <dbReference type="PROSITE" id="PS50833"/>
    </source>
</evidence>
<feature type="region of interest" description="Disordered" evidence="1">
    <location>
        <begin position="363"/>
        <end position="454"/>
    </location>
</feature>
<protein>
    <submittedName>
        <fullName evidence="3">Brix domain</fullName>
    </submittedName>
</protein>
<dbReference type="GO" id="GO:0000027">
    <property type="term" value="P:ribosomal large subunit assembly"/>
    <property type="evidence" value="ECO:0007669"/>
    <property type="project" value="TreeGrafter"/>
</dbReference>
<feature type="region of interest" description="Disordered" evidence="1">
    <location>
        <begin position="128"/>
        <end position="147"/>
    </location>
</feature>
<feature type="compositionally biased region" description="Basic residues" evidence="1">
    <location>
        <begin position="1"/>
        <end position="12"/>
    </location>
</feature>
<name>A0A0G4PLA7_PENC3</name>
<dbReference type="STRING" id="1429867.A0A0G4PLA7"/>
<feature type="region of interest" description="Disordered" evidence="1">
    <location>
        <begin position="1"/>
        <end position="30"/>
    </location>
</feature>
<dbReference type="PROSITE" id="PS50833">
    <property type="entry name" value="BRIX"/>
    <property type="match status" value="1"/>
</dbReference>